<name>A0A7V2ATU4_UNCEI</name>
<protein>
    <recommendedName>
        <fullName evidence="3">Porin</fullName>
    </recommendedName>
</protein>
<gene>
    <name evidence="2" type="ORF">ENO08_01500</name>
</gene>
<sequence>MKKIALFAVLLAMLFSGAAKAGEWYEKIKLNGDFRHRHELIQKEDKEDQNRWRIRFRVSLGADVSESWSVGARFATGSSDPVSTNQTLSDGFATKGFHLDRAYFDFHPARVKGLHVIGGKMGLPFAQAQKTELIWDGDLSPEGAALKYKNKASDKVEIMFGAGFFYITERKAEDDTYMGGAQLGLNVKPTDDTHLMIGGGYYDYQQVKDYPGVYDEGDFFGNTYYDDEGTDVYMWDYNLFEVLGEFGVKMENVSFSIYGNFVTNTDPDSLNTGWLFGGTMTRGKGRGSLKLYANYRELERDAVLGVYTDSDFLGGGTDGKGLEMGASYGIADKASLALTYFLNKQGIEEEADYKRLQADLQVKF</sequence>
<evidence type="ECO:0000256" key="1">
    <source>
        <dbReference type="SAM" id="SignalP"/>
    </source>
</evidence>
<comment type="caution">
    <text evidence="2">The sequence shown here is derived from an EMBL/GenBank/DDBJ whole genome shotgun (WGS) entry which is preliminary data.</text>
</comment>
<dbReference type="Pfam" id="PF16930">
    <property type="entry name" value="Porin_5"/>
    <property type="match status" value="2"/>
</dbReference>
<feature type="chain" id="PRO_5030807089" description="Porin" evidence="1">
    <location>
        <begin position="22"/>
        <end position="364"/>
    </location>
</feature>
<evidence type="ECO:0000313" key="2">
    <source>
        <dbReference type="EMBL" id="HER43117.1"/>
    </source>
</evidence>
<feature type="signal peptide" evidence="1">
    <location>
        <begin position="1"/>
        <end position="21"/>
    </location>
</feature>
<dbReference type="AlphaFoldDB" id="A0A7V2ATU4"/>
<keyword evidence="1" id="KW-0732">Signal</keyword>
<organism evidence="2">
    <name type="scientific">Eiseniibacteriota bacterium</name>
    <dbReference type="NCBI Taxonomy" id="2212470"/>
    <lineage>
        <taxon>Bacteria</taxon>
        <taxon>Candidatus Eiseniibacteriota</taxon>
    </lineage>
</organism>
<proteinExistence type="predicted"/>
<dbReference type="EMBL" id="DSEC01000106">
    <property type="protein sequence ID" value="HER43117.1"/>
    <property type="molecule type" value="Genomic_DNA"/>
</dbReference>
<reference evidence="2" key="1">
    <citation type="journal article" date="2020" name="mSystems">
        <title>Genome- and Community-Level Interaction Insights into Carbon Utilization and Element Cycling Functions of Hydrothermarchaeota in Hydrothermal Sediment.</title>
        <authorList>
            <person name="Zhou Z."/>
            <person name="Liu Y."/>
            <person name="Xu W."/>
            <person name="Pan J."/>
            <person name="Luo Z.H."/>
            <person name="Li M."/>
        </authorList>
    </citation>
    <scope>NUCLEOTIDE SEQUENCE [LARGE SCALE GENOMIC DNA]</scope>
    <source>
        <strain evidence="2">SpSt-1233</strain>
    </source>
</reference>
<accession>A0A7V2ATU4</accession>
<dbReference type="Proteomes" id="UP000886069">
    <property type="component" value="Unassembled WGS sequence"/>
</dbReference>
<evidence type="ECO:0008006" key="3">
    <source>
        <dbReference type="Google" id="ProtNLM"/>
    </source>
</evidence>
<dbReference type="InterPro" id="IPR032638">
    <property type="entry name" value="Porin_5"/>
</dbReference>